<dbReference type="AlphaFoldDB" id="A0A1G8D8V4"/>
<dbReference type="InterPro" id="IPR025392">
    <property type="entry name" value="DUF4124"/>
</dbReference>
<feature type="domain" description="DUF4124" evidence="3">
    <location>
        <begin position="16"/>
        <end position="68"/>
    </location>
</feature>
<evidence type="ECO:0000256" key="2">
    <source>
        <dbReference type="SAM" id="SignalP"/>
    </source>
</evidence>
<feature type="compositionally biased region" description="Basic and acidic residues" evidence="1">
    <location>
        <begin position="81"/>
        <end position="103"/>
    </location>
</feature>
<feature type="compositionally biased region" description="Polar residues" evidence="1">
    <location>
        <begin position="59"/>
        <end position="79"/>
    </location>
</feature>
<feature type="compositionally biased region" description="Basic and acidic residues" evidence="1">
    <location>
        <begin position="43"/>
        <end position="56"/>
    </location>
</feature>
<dbReference type="Pfam" id="PF13511">
    <property type="entry name" value="DUF4124"/>
    <property type="match status" value="1"/>
</dbReference>
<feature type="region of interest" description="Disordered" evidence="1">
    <location>
        <begin position="37"/>
        <end position="103"/>
    </location>
</feature>
<keyword evidence="2" id="KW-0732">Signal</keyword>
<sequence>MNIRSPNLIKTVLALSLIAATAGASAQIYRWKDENGRTVFSDKPPEGRARQQEKLDAPLSSSAGSTAQKNLAEQEISFQKRQKDARERAEKTGKDEAAQAEKQEYCTSLRRQLMALESGERIVRRDENGERQFLDDAQREQEIAKVRQSLQNTCQ</sequence>
<dbReference type="OrthoDB" id="8794394at2"/>
<organism evidence="4 5">
    <name type="scientific">Propionivibrio dicarboxylicus</name>
    <dbReference type="NCBI Taxonomy" id="83767"/>
    <lineage>
        <taxon>Bacteria</taxon>
        <taxon>Pseudomonadati</taxon>
        <taxon>Pseudomonadota</taxon>
        <taxon>Betaproteobacteria</taxon>
        <taxon>Rhodocyclales</taxon>
        <taxon>Rhodocyclaceae</taxon>
        <taxon>Propionivibrio</taxon>
    </lineage>
</organism>
<name>A0A1G8D8V4_9RHOO</name>
<gene>
    <name evidence="4" type="ORF">SAMN05660652_01861</name>
</gene>
<dbReference type="RefSeq" id="WP_091936861.1">
    <property type="nucleotide sequence ID" value="NZ_FNCY01000006.1"/>
</dbReference>
<evidence type="ECO:0000313" key="5">
    <source>
        <dbReference type="Proteomes" id="UP000198607"/>
    </source>
</evidence>
<reference evidence="4 5" key="1">
    <citation type="submission" date="2016-10" db="EMBL/GenBank/DDBJ databases">
        <authorList>
            <person name="de Groot N.N."/>
        </authorList>
    </citation>
    <scope>NUCLEOTIDE SEQUENCE [LARGE SCALE GENOMIC DNA]</scope>
    <source>
        <strain evidence="4 5">DSM 5885</strain>
    </source>
</reference>
<dbReference type="Proteomes" id="UP000198607">
    <property type="component" value="Unassembled WGS sequence"/>
</dbReference>
<feature type="chain" id="PRO_5011489577" description="DUF4124 domain-containing protein" evidence="2">
    <location>
        <begin position="27"/>
        <end position="155"/>
    </location>
</feature>
<proteinExistence type="predicted"/>
<evidence type="ECO:0000256" key="1">
    <source>
        <dbReference type="SAM" id="MobiDB-lite"/>
    </source>
</evidence>
<accession>A0A1G8D8V4</accession>
<evidence type="ECO:0000259" key="3">
    <source>
        <dbReference type="Pfam" id="PF13511"/>
    </source>
</evidence>
<protein>
    <recommendedName>
        <fullName evidence="3">DUF4124 domain-containing protein</fullName>
    </recommendedName>
</protein>
<dbReference type="STRING" id="83767.SAMN05660652_01861"/>
<evidence type="ECO:0000313" key="4">
    <source>
        <dbReference type="EMBL" id="SDH54092.1"/>
    </source>
</evidence>
<feature type="signal peptide" evidence="2">
    <location>
        <begin position="1"/>
        <end position="26"/>
    </location>
</feature>
<dbReference type="EMBL" id="FNCY01000006">
    <property type="protein sequence ID" value="SDH54092.1"/>
    <property type="molecule type" value="Genomic_DNA"/>
</dbReference>
<keyword evidence="5" id="KW-1185">Reference proteome</keyword>